<proteinExistence type="predicted"/>
<sequence>MGRVWNIEGTSLNGIRTRVEFSLSKTLIFILHNDGKHIPILIQPENACAFNHTILIKGAGRVKTVEHLFSALYGLNIFNIRIDLFGNEVPFFDGSSREFVRLLFDYPITNDFEQISLDKEILVQDKNSYLLYEPARGKLTIDMVLEHPFIGKQEFAIEINRENYIHEIAPARTFVFTDLSDPRLKELPPYGFGITAERVYSFEPLRFPDEAVRHKILDLLGELYLLRKKLVGRIRAYNTSHLLNLKFIREILRNWRG</sequence>
<dbReference type="Gene3D" id="3.30.1700.10">
    <property type="entry name" value="lpxc deacetylase, domain 2"/>
    <property type="match status" value="1"/>
</dbReference>
<dbReference type="Gene3D" id="3.30.230.20">
    <property type="entry name" value="lpxc deacetylase, domain 1"/>
    <property type="match status" value="1"/>
</dbReference>
<dbReference type="EMBL" id="DTOZ01000180">
    <property type="protein sequence ID" value="HGE78785.1"/>
    <property type="molecule type" value="Genomic_DNA"/>
</dbReference>
<dbReference type="Pfam" id="PF03331">
    <property type="entry name" value="LpxC"/>
    <property type="match status" value="1"/>
</dbReference>
<comment type="cofactor">
    <cofactor evidence="1">
        <name>Zn(2+)</name>
        <dbReference type="ChEBI" id="CHEBI:29105"/>
    </cofactor>
</comment>
<dbReference type="SUPFAM" id="SSF54211">
    <property type="entry name" value="Ribosomal protein S5 domain 2-like"/>
    <property type="match status" value="2"/>
</dbReference>
<keyword evidence="7" id="KW-0479">Metal-binding</keyword>
<comment type="catalytic activity">
    <reaction evidence="11">
        <text>a UDP-3-O-[(3R)-3-hydroxyacyl]-N-acetyl-alpha-D-glucosamine + H2O = a UDP-3-O-[(3R)-3-hydroxyacyl]-alpha-D-glucosamine + acetate</text>
        <dbReference type="Rhea" id="RHEA:67816"/>
        <dbReference type="ChEBI" id="CHEBI:15377"/>
        <dbReference type="ChEBI" id="CHEBI:30089"/>
        <dbReference type="ChEBI" id="CHEBI:137740"/>
        <dbReference type="ChEBI" id="CHEBI:173225"/>
        <dbReference type="EC" id="3.5.1.108"/>
    </reaction>
</comment>
<dbReference type="InterPro" id="IPR020568">
    <property type="entry name" value="Ribosomal_Su5_D2-typ_SF"/>
</dbReference>
<gene>
    <name evidence="12" type="ORF">ENX68_07315</name>
</gene>
<evidence type="ECO:0000256" key="8">
    <source>
        <dbReference type="ARBA" id="ARBA00022801"/>
    </source>
</evidence>
<dbReference type="GO" id="GO:0009245">
    <property type="term" value="P:lipid A biosynthetic process"/>
    <property type="evidence" value="ECO:0007669"/>
    <property type="project" value="UniProtKB-KW"/>
</dbReference>
<comment type="pathway">
    <text evidence="3">Glycolipid biosynthesis; lipid IV(A) biosynthesis; lipid IV(A) from (3R)-3-hydroxytetradecanoyl-[acyl-carrier-protein] and UDP-N-acetyl-alpha-D-glucosamine: step 2/6.</text>
</comment>
<evidence type="ECO:0000256" key="10">
    <source>
        <dbReference type="ARBA" id="ARBA00023098"/>
    </source>
</evidence>
<dbReference type="PANTHER" id="PTHR33694">
    <property type="entry name" value="UDP-3-O-ACYL-N-ACETYLGLUCOSAMINE DEACETYLASE 1, MITOCHONDRIAL-RELATED"/>
    <property type="match status" value="1"/>
</dbReference>
<keyword evidence="8" id="KW-0378">Hydrolase</keyword>
<dbReference type="InterPro" id="IPR015870">
    <property type="entry name" value="UDP-acyl_N-AcGlcN_deAcase_N"/>
</dbReference>
<evidence type="ECO:0000256" key="6">
    <source>
        <dbReference type="ARBA" id="ARBA00022556"/>
    </source>
</evidence>
<evidence type="ECO:0000256" key="2">
    <source>
        <dbReference type="ARBA" id="ARBA00002923"/>
    </source>
</evidence>
<dbReference type="GO" id="GO:0046872">
    <property type="term" value="F:metal ion binding"/>
    <property type="evidence" value="ECO:0007669"/>
    <property type="project" value="UniProtKB-KW"/>
</dbReference>
<dbReference type="AlphaFoldDB" id="A0A7V3RIC7"/>
<organism evidence="12">
    <name type="scientific">candidate division WOR-3 bacterium</name>
    <dbReference type="NCBI Taxonomy" id="2052148"/>
    <lineage>
        <taxon>Bacteria</taxon>
        <taxon>Bacteria division WOR-3</taxon>
    </lineage>
</organism>
<keyword evidence="5" id="KW-0444">Lipid biosynthesis</keyword>
<evidence type="ECO:0000313" key="12">
    <source>
        <dbReference type="EMBL" id="HGE78785.1"/>
    </source>
</evidence>
<evidence type="ECO:0000256" key="7">
    <source>
        <dbReference type="ARBA" id="ARBA00022723"/>
    </source>
</evidence>
<dbReference type="GO" id="GO:0016020">
    <property type="term" value="C:membrane"/>
    <property type="evidence" value="ECO:0007669"/>
    <property type="project" value="GOC"/>
</dbReference>
<dbReference type="InterPro" id="IPR004463">
    <property type="entry name" value="UDP-acyl_GlcNac_deAcase"/>
</dbReference>
<keyword evidence="9" id="KW-0862">Zinc</keyword>
<reference evidence="12" key="1">
    <citation type="journal article" date="2020" name="mSystems">
        <title>Genome- and Community-Level Interaction Insights into Carbon Utilization and Element Cycling Functions of Hydrothermarchaeota in Hydrothermal Sediment.</title>
        <authorList>
            <person name="Zhou Z."/>
            <person name="Liu Y."/>
            <person name="Xu W."/>
            <person name="Pan J."/>
            <person name="Luo Z.H."/>
            <person name="Li M."/>
        </authorList>
    </citation>
    <scope>NUCLEOTIDE SEQUENCE [LARGE SCALE GENOMIC DNA]</scope>
    <source>
        <strain evidence="12">SpSt-961</strain>
    </source>
</reference>
<keyword evidence="6" id="KW-0441">Lipid A biosynthesis</keyword>
<name>A0A7V3RIC7_UNCW3</name>
<protein>
    <recommendedName>
        <fullName evidence="4">UDP-3-O-acyl-N-acetylglucosamine deacetylase</fullName>
        <ecNumber evidence="4">3.5.1.108</ecNumber>
    </recommendedName>
</protein>
<evidence type="ECO:0000256" key="4">
    <source>
        <dbReference type="ARBA" id="ARBA00012745"/>
    </source>
</evidence>
<comment type="caution">
    <text evidence="12">The sequence shown here is derived from an EMBL/GenBank/DDBJ whole genome shotgun (WGS) entry which is preliminary data.</text>
</comment>
<dbReference type="InterPro" id="IPR011334">
    <property type="entry name" value="UDP-acyl_GlcNac_deAcase_C"/>
</dbReference>
<evidence type="ECO:0000256" key="5">
    <source>
        <dbReference type="ARBA" id="ARBA00022516"/>
    </source>
</evidence>
<comment type="function">
    <text evidence="2">Catalyzes the hydrolysis of UDP-3-O-myristoyl-N-acetylglucosamine to form UDP-3-O-myristoylglucosamine and acetate, the committed step in lipid A biosynthesis.</text>
</comment>
<evidence type="ECO:0000256" key="1">
    <source>
        <dbReference type="ARBA" id="ARBA00001947"/>
    </source>
</evidence>
<dbReference type="GO" id="GO:0103117">
    <property type="term" value="F:UDP-3-O-acyl-N-acetylglucosamine deacetylase activity"/>
    <property type="evidence" value="ECO:0007669"/>
    <property type="project" value="UniProtKB-EC"/>
</dbReference>
<evidence type="ECO:0000256" key="11">
    <source>
        <dbReference type="ARBA" id="ARBA00024535"/>
    </source>
</evidence>
<dbReference type="UniPathway" id="UPA00359">
    <property type="reaction ID" value="UER00478"/>
</dbReference>
<accession>A0A7V3RIC7</accession>
<keyword evidence="10" id="KW-0443">Lipid metabolism</keyword>
<dbReference type="EC" id="3.5.1.108" evidence="4"/>
<evidence type="ECO:0000256" key="9">
    <source>
        <dbReference type="ARBA" id="ARBA00022833"/>
    </source>
</evidence>
<dbReference type="PANTHER" id="PTHR33694:SF1">
    <property type="entry name" value="UDP-3-O-ACYL-N-ACETYLGLUCOSAMINE DEACETYLASE 1, MITOCHONDRIAL-RELATED"/>
    <property type="match status" value="1"/>
</dbReference>
<evidence type="ECO:0000256" key="3">
    <source>
        <dbReference type="ARBA" id="ARBA00005002"/>
    </source>
</evidence>